<evidence type="ECO:0000256" key="1">
    <source>
        <dbReference type="ARBA" id="ARBA00022741"/>
    </source>
</evidence>
<dbReference type="Pfam" id="PF02682">
    <property type="entry name" value="CT_C_D"/>
    <property type="match status" value="1"/>
</dbReference>
<gene>
    <name evidence="5" type="ORF">SAMN02745190_02435</name>
</gene>
<dbReference type="AlphaFoldDB" id="A0A1M5AVW2"/>
<reference evidence="5 6" key="1">
    <citation type="submission" date="2016-11" db="EMBL/GenBank/DDBJ databases">
        <authorList>
            <person name="Jaros S."/>
            <person name="Januszkiewicz K."/>
            <person name="Wedrychowicz H."/>
        </authorList>
    </citation>
    <scope>NUCLEOTIDE SEQUENCE [LARGE SCALE GENOMIC DNA]</scope>
    <source>
        <strain evidence="5 6">DSM 10502</strain>
    </source>
</reference>
<dbReference type="Gene3D" id="3.30.1360.40">
    <property type="match status" value="1"/>
</dbReference>
<dbReference type="SUPFAM" id="SSF160467">
    <property type="entry name" value="PH0987 N-terminal domain-like"/>
    <property type="match status" value="1"/>
</dbReference>
<name>A0A1M5AVW2_9FIRM</name>
<feature type="domain" description="Carboxyltransferase" evidence="4">
    <location>
        <begin position="3"/>
        <end position="204"/>
    </location>
</feature>
<dbReference type="NCBIfam" id="TIGR00370">
    <property type="entry name" value="5-oxoprolinase subunit PxpB"/>
    <property type="match status" value="1"/>
</dbReference>
<dbReference type="InterPro" id="IPR010016">
    <property type="entry name" value="PxpB"/>
</dbReference>
<dbReference type="GO" id="GO:0005524">
    <property type="term" value="F:ATP binding"/>
    <property type="evidence" value="ECO:0007669"/>
    <property type="project" value="UniProtKB-KW"/>
</dbReference>
<protein>
    <submittedName>
        <fullName evidence="5">Sensor histidine kinase inhibitor, KipI family</fullName>
    </submittedName>
</protein>
<organism evidence="5 6">
    <name type="scientific">Schwartzia succinivorans DSM 10502</name>
    <dbReference type="NCBI Taxonomy" id="1123243"/>
    <lineage>
        <taxon>Bacteria</taxon>
        <taxon>Bacillati</taxon>
        <taxon>Bacillota</taxon>
        <taxon>Negativicutes</taxon>
        <taxon>Selenomonadales</taxon>
        <taxon>Selenomonadaceae</taxon>
        <taxon>Schwartzia</taxon>
    </lineage>
</organism>
<dbReference type="EMBL" id="FQUG01000015">
    <property type="protein sequence ID" value="SHF34369.1"/>
    <property type="molecule type" value="Genomic_DNA"/>
</dbReference>
<evidence type="ECO:0000259" key="4">
    <source>
        <dbReference type="SMART" id="SM00796"/>
    </source>
</evidence>
<evidence type="ECO:0000256" key="3">
    <source>
        <dbReference type="ARBA" id="ARBA00022840"/>
    </source>
</evidence>
<keyword evidence="6" id="KW-1185">Reference proteome</keyword>
<dbReference type="InterPro" id="IPR003833">
    <property type="entry name" value="CT_C_D"/>
</dbReference>
<sequence length="231" mass="25942">MEMRIMPEGDRALVVDFGEYIDEAVNDAVNALAGKIRKHQFEGVEEMIPTFRSLLILFDPKRTSMRALREGIEKLDLTSSAEEKKEKRILRIPCCYGGKYGEDLIDMEKVTGLSREEIVKIHSGTDYRVYMLGFLPGFAYLGGLDERIAAPRLKTPRLSIPAGSVAIGGNQTGVYPIASPGGWRIIGSTPIEFYNPNREEPILCKAGDYIRFVPIGEDEYDEIREHPEAWA</sequence>
<dbReference type="SUPFAM" id="SSF50891">
    <property type="entry name" value="Cyclophilin-like"/>
    <property type="match status" value="1"/>
</dbReference>
<evidence type="ECO:0000313" key="6">
    <source>
        <dbReference type="Proteomes" id="UP000184404"/>
    </source>
</evidence>
<keyword evidence="1" id="KW-0547">Nucleotide-binding</keyword>
<evidence type="ECO:0000256" key="2">
    <source>
        <dbReference type="ARBA" id="ARBA00022801"/>
    </source>
</evidence>
<proteinExistence type="predicted"/>
<dbReference type="PANTHER" id="PTHR34698:SF2">
    <property type="entry name" value="5-OXOPROLINASE SUBUNIT B"/>
    <property type="match status" value="1"/>
</dbReference>
<dbReference type="STRING" id="1123243.SAMN02745190_02435"/>
<keyword evidence="3" id="KW-0067">ATP-binding</keyword>
<dbReference type="GO" id="GO:0016787">
    <property type="term" value="F:hydrolase activity"/>
    <property type="evidence" value="ECO:0007669"/>
    <property type="project" value="UniProtKB-KW"/>
</dbReference>
<dbReference type="InterPro" id="IPR029000">
    <property type="entry name" value="Cyclophilin-like_dom_sf"/>
</dbReference>
<evidence type="ECO:0000313" key="5">
    <source>
        <dbReference type="EMBL" id="SHF34369.1"/>
    </source>
</evidence>
<accession>A0A1M5AVW2</accession>
<dbReference type="RefSeq" id="WP_200796078.1">
    <property type="nucleotide sequence ID" value="NZ_FQUG01000015.1"/>
</dbReference>
<dbReference type="Gene3D" id="2.40.100.10">
    <property type="entry name" value="Cyclophilin-like"/>
    <property type="match status" value="1"/>
</dbReference>
<keyword evidence="2" id="KW-0378">Hydrolase</keyword>
<dbReference type="SMART" id="SM00796">
    <property type="entry name" value="AHS1"/>
    <property type="match status" value="1"/>
</dbReference>
<dbReference type="PANTHER" id="PTHR34698">
    <property type="entry name" value="5-OXOPROLINASE SUBUNIT B"/>
    <property type="match status" value="1"/>
</dbReference>
<dbReference type="Proteomes" id="UP000184404">
    <property type="component" value="Unassembled WGS sequence"/>
</dbReference>